<gene>
    <name evidence="2" type="ORF">GA0070604_2482</name>
</gene>
<name>A0A1C6UDE8_9ACTN</name>
<evidence type="ECO:0000313" key="2">
    <source>
        <dbReference type="EMBL" id="SCL52067.1"/>
    </source>
</evidence>
<organism evidence="2 3">
    <name type="scientific">Micromonospora eburnea</name>
    <dbReference type="NCBI Taxonomy" id="227316"/>
    <lineage>
        <taxon>Bacteria</taxon>
        <taxon>Bacillati</taxon>
        <taxon>Actinomycetota</taxon>
        <taxon>Actinomycetes</taxon>
        <taxon>Micromonosporales</taxon>
        <taxon>Micromonosporaceae</taxon>
        <taxon>Micromonospora</taxon>
    </lineage>
</organism>
<dbReference type="Proteomes" id="UP000199696">
    <property type="component" value="Unassembled WGS sequence"/>
</dbReference>
<protein>
    <submittedName>
        <fullName evidence="2">Uncharacterized protein</fullName>
    </submittedName>
</protein>
<dbReference type="AlphaFoldDB" id="A0A1C6UDE8"/>
<keyword evidence="1" id="KW-0812">Transmembrane</keyword>
<reference evidence="3" key="1">
    <citation type="submission" date="2016-06" db="EMBL/GenBank/DDBJ databases">
        <authorList>
            <person name="Varghese N."/>
            <person name="Submissions Spin"/>
        </authorList>
    </citation>
    <scope>NUCLEOTIDE SEQUENCE [LARGE SCALE GENOMIC DNA]</scope>
    <source>
        <strain evidence="3">DSM 44814</strain>
    </source>
</reference>
<keyword evidence="3" id="KW-1185">Reference proteome</keyword>
<sequence>MTDRGRDRSVRRRRLWWAGILAVVGLALLLIGLIVASGTLAWVEVVLALVLLVGSYMLQRVARRETLYRNEGR</sequence>
<accession>A0A1C6UDE8</accession>
<dbReference type="STRING" id="227316.GA0070604_2482"/>
<evidence type="ECO:0000256" key="1">
    <source>
        <dbReference type="SAM" id="Phobius"/>
    </source>
</evidence>
<keyword evidence="1" id="KW-0472">Membrane</keyword>
<dbReference type="EMBL" id="FMHY01000002">
    <property type="protein sequence ID" value="SCL52067.1"/>
    <property type="molecule type" value="Genomic_DNA"/>
</dbReference>
<evidence type="ECO:0000313" key="3">
    <source>
        <dbReference type="Proteomes" id="UP000199696"/>
    </source>
</evidence>
<dbReference type="RefSeq" id="WP_091118091.1">
    <property type="nucleotide sequence ID" value="NZ_FMHY01000002.1"/>
</dbReference>
<feature type="transmembrane region" description="Helical" evidence="1">
    <location>
        <begin position="40"/>
        <end position="58"/>
    </location>
</feature>
<feature type="transmembrane region" description="Helical" evidence="1">
    <location>
        <begin position="15"/>
        <end position="34"/>
    </location>
</feature>
<proteinExistence type="predicted"/>
<keyword evidence="1" id="KW-1133">Transmembrane helix</keyword>